<dbReference type="NCBIfam" id="NF003915">
    <property type="entry name" value="PRK05441.1"/>
    <property type="match status" value="1"/>
</dbReference>
<keyword evidence="5" id="KW-1185">Reference proteome</keyword>
<dbReference type="Gene3D" id="3.40.50.10490">
    <property type="entry name" value="Glucose-6-phosphate isomerase like protein, domain 1"/>
    <property type="match status" value="1"/>
</dbReference>
<dbReference type="Pfam" id="PF13580">
    <property type="entry name" value="SIS_2"/>
    <property type="match status" value="1"/>
</dbReference>
<dbReference type="InterPro" id="IPR046348">
    <property type="entry name" value="SIS_dom_sf"/>
</dbReference>
<dbReference type="InterPro" id="IPR040190">
    <property type="entry name" value="MURQ/GCKR"/>
</dbReference>
<dbReference type="PANTHER" id="PTHR10088">
    <property type="entry name" value="GLUCOKINASE REGULATORY PROTEIN"/>
    <property type="match status" value="1"/>
</dbReference>
<gene>
    <name evidence="4" type="ORF">ABK249_26535</name>
</gene>
<evidence type="ECO:0000313" key="5">
    <source>
        <dbReference type="Proteomes" id="UP001496627"/>
    </source>
</evidence>
<sequence length="304" mass="30778">MSKNATEARHGKAEGLDMRAPAEILGLLAAAQQEAAKAVDRAIPAIAEAADLMAATLKSGGKLVYVGAGSAGLVAMTDALELPGTYGIAPEKLVVLFAGGLSPVTDLPGGPEDDPVLGRHDADVISGEDCVLCVSASGSTPYTVAVAEVARARGAKLVAIANNAGARLFDGADVAILLETPPEVVAGSTRMGAGTAQKMAFNMLSTLAAVKLGHVHDGHMVSLRADNDKLRARAARMVADIAGIDFEEARAWFGAADGSVKVAVLLAAGAADAEAAKALLARSGEVLRVALDELHAGKSSMKRA</sequence>
<dbReference type="EMBL" id="JBEAAL010000027">
    <property type="protein sequence ID" value="MEQ1408494.1"/>
    <property type="molecule type" value="Genomic_DNA"/>
</dbReference>
<evidence type="ECO:0000256" key="2">
    <source>
        <dbReference type="ARBA" id="ARBA00023277"/>
    </source>
</evidence>
<evidence type="ECO:0000259" key="3">
    <source>
        <dbReference type="PROSITE" id="PS51464"/>
    </source>
</evidence>
<dbReference type="InterPro" id="IPR005488">
    <property type="entry name" value="Etherase_MurQ"/>
</dbReference>
<dbReference type="EC" id="4.2.1.126" evidence="4"/>
<organism evidence="4 5">
    <name type="scientific">Neorhizobium phenanthreniclasticum</name>
    <dbReference type="NCBI Taxonomy" id="3157917"/>
    <lineage>
        <taxon>Bacteria</taxon>
        <taxon>Pseudomonadati</taxon>
        <taxon>Pseudomonadota</taxon>
        <taxon>Alphaproteobacteria</taxon>
        <taxon>Hyphomicrobiales</taxon>
        <taxon>Rhizobiaceae</taxon>
        <taxon>Rhizobium/Agrobacterium group</taxon>
        <taxon>Neorhizobium</taxon>
    </lineage>
</organism>
<feature type="domain" description="SIS" evidence="3">
    <location>
        <begin position="53"/>
        <end position="214"/>
    </location>
</feature>
<dbReference type="Gene3D" id="1.10.8.1080">
    <property type="match status" value="1"/>
</dbReference>
<dbReference type="SUPFAM" id="SSF53697">
    <property type="entry name" value="SIS domain"/>
    <property type="match status" value="1"/>
</dbReference>
<keyword evidence="1 4" id="KW-0456">Lyase</keyword>
<reference evidence="4 5" key="1">
    <citation type="submission" date="2024-05" db="EMBL/GenBank/DDBJ databases">
        <title>Neorhizobium sp. Rsf11, a plant growth promoting and heavy metal resistant PAH-degrader.</title>
        <authorList>
            <person name="Golubev S.N."/>
            <person name="Muratova A.Y."/>
            <person name="Markelova M.I."/>
        </authorList>
    </citation>
    <scope>NUCLEOTIDE SEQUENCE [LARGE SCALE GENOMIC DNA]</scope>
    <source>
        <strain evidence="4 5">Rsf11</strain>
    </source>
</reference>
<dbReference type="PANTHER" id="PTHR10088:SF4">
    <property type="entry name" value="GLUCOKINASE REGULATORY PROTEIN"/>
    <property type="match status" value="1"/>
</dbReference>
<accession>A0ABV0M9Y7</accession>
<protein>
    <submittedName>
        <fullName evidence="4">N-acetylmuramic acid 6-phosphate etherase</fullName>
        <ecNumber evidence="4">4.2.1.126</ecNumber>
    </submittedName>
</protein>
<dbReference type="GO" id="GO:0016829">
    <property type="term" value="F:lyase activity"/>
    <property type="evidence" value="ECO:0007669"/>
    <property type="project" value="UniProtKB-KW"/>
</dbReference>
<keyword evidence="2" id="KW-0119">Carbohydrate metabolism</keyword>
<dbReference type="PROSITE" id="PS51464">
    <property type="entry name" value="SIS"/>
    <property type="match status" value="1"/>
</dbReference>
<dbReference type="CDD" id="cd05007">
    <property type="entry name" value="SIS_Etherase"/>
    <property type="match status" value="1"/>
</dbReference>
<dbReference type="RefSeq" id="WP_348864525.1">
    <property type="nucleotide sequence ID" value="NZ_JBEAAL010000027.1"/>
</dbReference>
<name>A0ABV0M9Y7_9HYPH</name>
<comment type="caution">
    <text evidence="4">The sequence shown here is derived from an EMBL/GenBank/DDBJ whole genome shotgun (WGS) entry which is preliminary data.</text>
</comment>
<evidence type="ECO:0000313" key="4">
    <source>
        <dbReference type="EMBL" id="MEQ1408494.1"/>
    </source>
</evidence>
<evidence type="ECO:0000256" key="1">
    <source>
        <dbReference type="ARBA" id="ARBA00023239"/>
    </source>
</evidence>
<dbReference type="InterPro" id="IPR001347">
    <property type="entry name" value="SIS_dom"/>
</dbReference>
<dbReference type="Proteomes" id="UP001496627">
    <property type="component" value="Unassembled WGS sequence"/>
</dbReference>
<proteinExistence type="predicted"/>